<evidence type="ECO:0000313" key="1">
    <source>
        <dbReference type="EMBL" id="MPL79619.1"/>
    </source>
</evidence>
<dbReference type="SUPFAM" id="SSF48452">
    <property type="entry name" value="TPR-like"/>
    <property type="match status" value="2"/>
</dbReference>
<protein>
    <recommendedName>
        <fullName evidence="2">Beta-barrel assembly-enhancing protease</fullName>
    </recommendedName>
</protein>
<sequence>MKRIIFLVALIAFGFSATAQTMKVQSAYADMKNNRLANAKKNIDAACEHESTKNDPKTWHYAGLIYAKLVEVSQTDDKLFKKQKIETPIPELAETSTQAILKSLEIEKAANTFEYMNANINTLKYIVIYQFNRSFDAFSKGKYAECIPMLENVVKISQIAGDKEITMKSNACLSLSYDATNQKDKAADLYRQLVREKTTEEAIYINLYLANKKSNEMDKAINVLKAGVKNIPSNFKLLGLLTGAYIEAGNKEEADKCIATLKSMADTISQNKPTVLVIIGNSLRDANKMDDAIAMYNQSLSLDPNQNEAASSQTNANFGLGVLYFNWAVDLKDQSDKLPIEAAEAYDKLQVESKAKFTLSIPYFEKVLAKRPNDIATLNALKVIYSRLEMTEKYKEVSAKLEALRTK</sequence>
<evidence type="ECO:0008006" key="2">
    <source>
        <dbReference type="Google" id="ProtNLM"/>
    </source>
</evidence>
<dbReference type="EMBL" id="VSSQ01000128">
    <property type="protein sequence ID" value="MPL79619.1"/>
    <property type="molecule type" value="Genomic_DNA"/>
</dbReference>
<name>A0A644UL94_9ZZZZ</name>
<dbReference type="InterPro" id="IPR019734">
    <property type="entry name" value="TPR_rpt"/>
</dbReference>
<dbReference type="SMART" id="SM00028">
    <property type="entry name" value="TPR"/>
    <property type="match status" value="2"/>
</dbReference>
<accession>A0A644UL94</accession>
<organism evidence="1">
    <name type="scientific">bioreactor metagenome</name>
    <dbReference type="NCBI Taxonomy" id="1076179"/>
    <lineage>
        <taxon>unclassified sequences</taxon>
        <taxon>metagenomes</taxon>
        <taxon>ecological metagenomes</taxon>
    </lineage>
</organism>
<reference evidence="1" key="1">
    <citation type="submission" date="2019-08" db="EMBL/GenBank/DDBJ databases">
        <authorList>
            <person name="Kucharzyk K."/>
            <person name="Murdoch R.W."/>
            <person name="Higgins S."/>
            <person name="Loffler F."/>
        </authorList>
    </citation>
    <scope>NUCLEOTIDE SEQUENCE</scope>
</reference>
<proteinExistence type="predicted"/>
<dbReference type="PROSITE" id="PS50005">
    <property type="entry name" value="TPR"/>
    <property type="match status" value="1"/>
</dbReference>
<dbReference type="InterPro" id="IPR011990">
    <property type="entry name" value="TPR-like_helical_dom_sf"/>
</dbReference>
<gene>
    <name evidence="1" type="ORF">SDC9_25503</name>
</gene>
<dbReference type="Gene3D" id="1.25.40.10">
    <property type="entry name" value="Tetratricopeptide repeat domain"/>
    <property type="match status" value="2"/>
</dbReference>
<comment type="caution">
    <text evidence="1">The sequence shown here is derived from an EMBL/GenBank/DDBJ whole genome shotgun (WGS) entry which is preliminary data.</text>
</comment>
<dbReference type="AlphaFoldDB" id="A0A644UL94"/>
<dbReference type="Pfam" id="PF13181">
    <property type="entry name" value="TPR_8"/>
    <property type="match status" value="1"/>
</dbReference>